<accession>A0A8J6C5M5</accession>
<sequence length="256" mass="27245">MSSLAVSRLAGLASPGPNAYDTLEMSDRRGVNPLRVAAARRASPAMGAPAKPARVCGRYRDDEKRFISGRMARGNAIFSELGPGPAYALPSTYLAALKPLHPRAQLQAILPRSSSQALSPQQLDRPARPPRAEQAPLHSAAQHVSIGSERRRVRPASAATVRRYSMYGFEHDVVPPTFRRPESARLARSASSAAALGTHGAAARARPQSANGAPLAWRAAAVRGCHSTGVKLDPPGRSEPLRSAFVQPYGLNRVGQ</sequence>
<proteinExistence type="predicted"/>
<dbReference type="AlphaFoldDB" id="A0A8J6C5M5"/>
<feature type="compositionally biased region" description="Polar residues" evidence="1">
    <location>
        <begin position="112"/>
        <end position="122"/>
    </location>
</feature>
<evidence type="ECO:0000313" key="3">
    <source>
        <dbReference type="Proteomes" id="UP000751190"/>
    </source>
</evidence>
<comment type="caution">
    <text evidence="2">The sequence shown here is derived from an EMBL/GenBank/DDBJ whole genome shotgun (WGS) entry which is preliminary data.</text>
</comment>
<protein>
    <submittedName>
        <fullName evidence="2">Uncharacterized protein</fullName>
    </submittedName>
</protein>
<keyword evidence="3" id="KW-1185">Reference proteome</keyword>
<evidence type="ECO:0000313" key="2">
    <source>
        <dbReference type="EMBL" id="KAG8458270.1"/>
    </source>
</evidence>
<feature type="region of interest" description="Disordered" evidence="1">
    <location>
        <begin position="1"/>
        <end position="24"/>
    </location>
</feature>
<feature type="region of interest" description="Disordered" evidence="1">
    <location>
        <begin position="111"/>
        <end position="154"/>
    </location>
</feature>
<evidence type="ECO:0000256" key="1">
    <source>
        <dbReference type="SAM" id="MobiDB-lite"/>
    </source>
</evidence>
<dbReference type="OrthoDB" id="10540093at2759"/>
<organism evidence="2 3">
    <name type="scientific">Diacronema lutheri</name>
    <name type="common">Unicellular marine alga</name>
    <name type="synonym">Monochrysis lutheri</name>
    <dbReference type="NCBI Taxonomy" id="2081491"/>
    <lineage>
        <taxon>Eukaryota</taxon>
        <taxon>Haptista</taxon>
        <taxon>Haptophyta</taxon>
        <taxon>Pavlovophyceae</taxon>
        <taxon>Pavlovales</taxon>
        <taxon>Pavlovaceae</taxon>
        <taxon>Diacronema</taxon>
    </lineage>
</organism>
<dbReference type="EMBL" id="JAGTXO010000055">
    <property type="protein sequence ID" value="KAG8458270.1"/>
    <property type="molecule type" value="Genomic_DNA"/>
</dbReference>
<name>A0A8J6C5M5_DIALT</name>
<gene>
    <name evidence="2" type="ORF">KFE25_001562</name>
</gene>
<reference evidence="2" key="1">
    <citation type="submission" date="2021-05" db="EMBL/GenBank/DDBJ databases">
        <title>The genome of the haptophyte Pavlova lutheri (Diacronema luteri, Pavlovales) - a model for lipid biosynthesis in eukaryotic algae.</title>
        <authorList>
            <person name="Hulatt C.J."/>
            <person name="Posewitz M.C."/>
        </authorList>
    </citation>
    <scope>NUCLEOTIDE SEQUENCE</scope>
    <source>
        <strain evidence="2">NIVA-4/92</strain>
    </source>
</reference>
<dbReference type="Proteomes" id="UP000751190">
    <property type="component" value="Unassembled WGS sequence"/>
</dbReference>